<dbReference type="AlphaFoldDB" id="A0A9W7CNR8"/>
<organism evidence="1 2">
    <name type="scientific">Triparma laevis f. longispina</name>
    <dbReference type="NCBI Taxonomy" id="1714387"/>
    <lineage>
        <taxon>Eukaryota</taxon>
        <taxon>Sar</taxon>
        <taxon>Stramenopiles</taxon>
        <taxon>Ochrophyta</taxon>
        <taxon>Bolidophyceae</taxon>
        <taxon>Parmales</taxon>
        <taxon>Triparmaceae</taxon>
        <taxon>Triparma</taxon>
    </lineage>
</organism>
<sequence>MIKPEIHSVCGSGVHRAVSCSFGEWRGVKFFENGREVGSWVGGAEGVEWRGGRVVVGTEGGVVVFERGEEWKCVEGIEDTAKSPISVTTSSDNTVHLRSSLNLLTLFTSTKTLTPINHIQTCGFCKNDGYWCSGEGFVRRTKFCGDFKDVRFEEGWVTAEDEEGLWVFGDSKVRRLNWDFEVEAVHELETKERVLTAASSADGKGGVYYITAEGRVWSLSSDSLVTGGIVEVDKNEMAPKLDVKRSKKRVREDEEEEEEGGVRKFVFGEGKNETLPRIGGGFFRRWLKEGV</sequence>
<dbReference type="EMBL" id="BRXW01000119">
    <property type="protein sequence ID" value="GMI08144.1"/>
    <property type="molecule type" value="Genomic_DNA"/>
</dbReference>
<accession>A0A9W7CNR8</accession>
<reference evidence="2" key="1">
    <citation type="journal article" date="2023" name="Commun. Biol.">
        <title>Genome analysis of Parmales, the sister group of diatoms, reveals the evolutionary specialization of diatoms from phago-mixotrophs to photoautotrophs.</title>
        <authorList>
            <person name="Ban H."/>
            <person name="Sato S."/>
            <person name="Yoshikawa S."/>
            <person name="Yamada K."/>
            <person name="Nakamura Y."/>
            <person name="Ichinomiya M."/>
            <person name="Sato N."/>
            <person name="Blanc-Mathieu R."/>
            <person name="Endo H."/>
            <person name="Kuwata A."/>
            <person name="Ogata H."/>
        </authorList>
    </citation>
    <scope>NUCLEOTIDE SEQUENCE [LARGE SCALE GENOMIC DNA]</scope>
    <source>
        <strain evidence="2">NIES 3700</strain>
    </source>
</reference>
<evidence type="ECO:0000313" key="1">
    <source>
        <dbReference type="EMBL" id="GMI08144.1"/>
    </source>
</evidence>
<dbReference type="Proteomes" id="UP001165122">
    <property type="component" value="Unassembled WGS sequence"/>
</dbReference>
<evidence type="ECO:0000313" key="2">
    <source>
        <dbReference type="Proteomes" id="UP001165122"/>
    </source>
</evidence>
<dbReference type="OrthoDB" id="10510372at2759"/>
<proteinExistence type="predicted"/>
<keyword evidence="2" id="KW-1185">Reference proteome</keyword>
<name>A0A9W7CNR8_9STRA</name>
<gene>
    <name evidence="1" type="ORF">TrLO_g14315</name>
</gene>
<protein>
    <submittedName>
        <fullName evidence="1">Uncharacterized protein</fullName>
    </submittedName>
</protein>
<comment type="caution">
    <text evidence="1">The sequence shown here is derived from an EMBL/GenBank/DDBJ whole genome shotgun (WGS) entry which is preliminary data.</text>
</comment>